<dbReference type="Gene3D" id="3.90.1150.10">
    <property type="entry name" value="Aspartate Aminotransferase, domain 1"/>
    <property type="match status" value="1"/>
</dbReference>
<organism evidence="10 11">
    <name type="scientific">Microcella pacifica</name>
    <dbReference type="NCBI Taxonomy" id="2591847"/>
    <lineage>
        <taxon>Bacteria</taxon>
        <taxon>Bacillati</taxon>
        <taxon>Actinomycetota</taxon>
        <taxon>Actinomycetes</taxon>
        <taxon>Micrococcales</taxon>
        <taxon>Microbacteriaceae</taxon>
        <taxon>Microcella</taxon>
    </lineage>
</organism>
<evidence type="ECO:0000256" key="1">
    <source>
        <dbReference type="ARBA" id="ARBA00001933"/>
    </source>
</evidence>
<comment type="similarity">
    <text evidence="2">Belongs to the class-V pyridoxal-phosphate-dependent aminotransferase family. NifS/IscS subfamily.</text>
</comment>
<reference evidence="10 11" key="1">
    <citation type="submission" date="2020-03" db="EMBL/GenBank/DDBJ databases">
        <title>Chryseoglobus sp. isolated from a deep-sea seamount.</title>
        <authorList>
            <person name="Zhang D.-C."/>
        </authorList>
    </citation>
    <scope>NUCLEOTIDE SEQUENCE [LARGE SCALE GENOMIC DNA]</scope>
    <source>
        <strain evidence="10 11">KN1116</strain>
    </source>
</reference>
<dbReference type="Gene3D" id="1.10.260.50">
    <property type="match status" value="1"/>
</dbReference>
<dbReference type="PANTHER" id="PTHR11601">
    <property type="entry name" value="CYSTEINE DESULFURYLASE FAMILY MEMBER"/>
    <property type="match status" value="1"/>
</dbReference>
<dbReference type="Gene3D" id="3.40.640.10">
    <property type="entry name" value="Type I PLP-dependent aspartate aminotransferase-like (Major domain)"/>
    <property type="match status" value="1"/>
</dbReference>
<dbReference type="AlphaFoldDB" id="A0A9E5JL14"/>
<keyword evidence="3" id="KW-0808">Transferase</keyword>
<evidence type="ECO:0000256" key="8">
    <source>
        <dbReference type="ARBA" id="ARBA00050776"/>
    </source>
</evidence>
<dbReference type="InterPro" id="IPR016454">
    <property type="entry name" value="Cysteine_dSase"/>
</dbReference>
<dbReference type="Proteomes" id="UP000818266">
    <property type="component" value="Unassembled WGS sequence"/>
</dbReference>
<protein>
    <submittedName>
        <fullName evidence="10">Cysteine desulfurase</fullName>
    </submittedName>
</protein>
<dbReference type="OrthoDB" id="9808002at2"/>
<name>A0A9E5JL14_9MICO</name>
<evidence type="ECO:0000256" key="2">
    <source>
        <dbReference type="ARBA" id="ARBA00006490"/>
    </source>
</evidence>
<dbReference type="RefSeq" id="WP_152583200.1">
    <property type="nucleotide sequence ID" value="NZ_VIKT02000005.1"/>
</dbReference>
<dbReference type="GO" id="GO:0051536">
    <property type="term" value="F:iron-sulfur cluster binding"/>
    <property type="evidence" value="ECO:0007669"/>
    <property type="project" value="UniProtKB-KW"/>
</dbReference>
<keyword evidence="5" id="KW-0663">Pyridoxal phosphate</keyword>
<evidence type="ECO:0000256" key="5">
    <source>
        <dbReference type="ARBA" id="ARBA00022898"/>
    </source>
</evidence>
<dbReference type="EMBL" id="VIKT02000005">
    <property type="protein sequence ID" value="NHF62470.1"/>
    <property type="molecule type" value="Genomic_DNA"/>
</dbReference>
<dbReference type="InterPro" id="IPR000192">
    <property type="entry name" value="Aminotrans_V_dom"/>
</dbReference>
<evidence type="ECO:0000256" key="3">
    <source>
        <dbReference type="ARBA" id="ARBA00022679"/>
    </source>
</evidence>
<dbReference type="InterPro" id="IPR015422">
    <property type="entry name" value="PyrdxlP-dep_Trfase_small"/>
</dbReference>
<dbReference type="SUPFAM" id="SSF53383">
    <property type="entry name" value="PLP-dependent transferases"/>
    <property type="match status" value="1"/>
</dbReference>
<feature type="domain" description="Aminotransferase class V" evidence="9">
    <location>
        <begin position="3"/>
        <end position="367"/>
    </location>
</feature>
<dbReference type="PIRSF" id="PIRSF005572">
    <property type="entry name" value="NifS"/>
    <property type="match status" value="1"/>
</dbReference>
<dbReference type="GO" id="GO:0046872">
    <property type="term" value="F:metal ion binding"/>
    <property type="evidence" value="ECO:0007669"/>
    <property type="project" value="UniProtKB-KW"/>
</dbReference>
<keyword evidence="4" id="KW-0479">Metal-binding</keyword>
<comment type="caution">
    <text evidence="10">The sequence shown here is derived from an EMBL/GenBank/DDBJ whole genome shotgun (WGS) entry which is preliminary data.</text>
</comment>
<comment type="cofactor">
    <cofactor evidence="1">
        <name>pyridoxal 5'-phosphate</name>
        <dbReference type="ChEBI" id="CHEBI:597326"/>
    </cofactor>
</comment>
<evidence type="ECO:0000313" key="10">
    <source>
        <dbReference type="EMBL" id="NHF62470.1"/>
    </source>
</evidence>
<keyword evidence="7" id="KW-0411">Iron-sulfur</keyword>
<keyword evidence="11" id="KW-1185">Reference proteome</keyword>
<evidence type="ECO:0000256" key="4">
    <source>
        <dbReference type="ARBA" id="ARBA00022723"/>
    </source>
</evidence>
<dbReference type="GO" id="GO:0031071">
    <property type="term" value="F:cysteine desulfurase activity"/>
    <property type="evidence" value="ECO:0007669"/>
    <property type="project" value="UniProtKB-EC"/>
</dbReference>
<dbReference type="PANTHER" id="PTHR11601:SF34">
    <property type="entry name" value="CYSTEINE DESULFURASE"/>
    <property type="match status" value="1"/>
</dbReference>
<dbReference type="Pfam" id="PF00266">
    <property type="entry name" value="Aminotran_5"/>
    <property type="match status" value="1"/>
</dbReference>
<keyword evidence="6" id="KW-0408">Iron</keyword>
<sequence>MTIYLDHAATSPMPRAVRERYVEALEVVGNPSSIHSSGQSARALLDEARARIAATLGVDPIEVTFTGGGTEAVNLAVKGMLWSRRAAGHGSRILAPAAEHHATLDAVQWLVDHEGATVDWLPVDASGRLRLDALEAALASGPAALLTMLWANNEVGTLQPVAEAAALAAAAGVPVHVDAIAAYGQVPLAPVPVGVSAVSISAHKVGGPVGVGALVLRRGTEVEPLLHGGAQQRGRSGTMDAAGAAAFAHATELAHDALDDRAAHKRALRDRLAEGIRDRVPEARLSTDLTDSLPGTLHLRVPGAEGDSLLFLLDQAGFAVSTGSACQAGVPEPSHVLLAMGVSPSEARGSLRISLGPDTTAAEIDALLDALPHATRQALAAGLAARQPRLGR</sequence>
<evidence type="ECO:0000259" key="9">
    <source>
        <dbReference type="Pfam" id="PF00266"/>
    </source>
</evidence>
<evidence type="ECO:0000256" key="6">
    <source>
        <dbReference type="ARBA" id="ARBA00023004"/>
    </source>
</evidence>
<gene>
    <name evidence="10" type="ORF">FK219_004315</name>
</gene>
<dbReference type="InterPro" id="IPR015421">
    <property type="entry name" value="PyrdxlP-dep_Trfase_major"/>
</dbReference>
<evidence type="ECO:0000256" key="7">
    <source>
        <dbReference type="ARBA" id="ARBA00023014"/>
    </source>
</evidence>
<evidence type="ECO:0000313" key="11">
    <source>
        <dbReference type="Proteomes" id="UP000818266"/>
    </source>
</evidence>
<dbReference type="InterPro" id="IPR015424">
    <property type="entry name" value="PyrdxlP-dep_Trfase"/>
</dbReference>
<comment type="catalytic activity">
    <reaction evidence="8">
        <text>(sulfur carrier)-H + L-cysteine = (sulfur carrier)-SH + L-alanine</text>
        <dbReference type="Rhea" id="RHEA:43892"/>
        <dbReference type="Rhea" id="RHEA-COMP:14737"/>
        <dbReference type="Rhea" id="RHEA-COMP:14739"/>
        <dbReference type="ChEBI" id="CHEBI:29917"/>
        <dbReference type="ChEBI" id="CHEBI:35235"/>
        <dbReference type="ChEBI" id="CHEBI:57972"/>
        <dbReference type="ChEBI" id="CHEBI:64428"/>
        <dbReference type="EC" id="2.8.1.7"/>
    </reaction>
</comment>
<proteinExistence type="inferred from homology"/>
<accession>A0A9E5JL14</accession>